<evidence type="ECO:0000256" key="3">
    <source>
        <dbReference type="SAM" id="SignalP"/>
    </source>
</evidence>
<dbReference type="PROSITE" id="PS51257">
    <property type="entry name" value="PROKAR_LIPOPROTEIN"/>
    <property type="match status" value="1"/>
</dbReference>
<proteinExistence type="inferred from homology"/>
<dbReference type="InterPro" id="IPR001424">
    <property type="entry name" value="SOD_Cu_Zn_dom"/>
</dbReference>
<keyword evidence="3" id="KW-0732">Signal</keyword>
<comment type="caution">
    <text evidence="5">The sequence shown here is derived from an EMBL/GenBank/DDBJ whole genome shotgun (WGS) entry which is preliminary data.</text>
</comment>
<feature type="signal peptide" evidence="3">
    <location>
        <begin position="1"/>
        <end position="23"/>
    </location>
</feature>
<organism evidence="5 6">
    <name type="scientific">Arthrobacter deserti</name>
    <dbReference type="NCBI Taxonomy" id="1742687"/>
    <lineage>
        <taxon>Bacteria</taxon>
        <taxon>Bacillati</taxon>
        <taxon>Actinomycetota</taxon>
        <taxon>Actinomycetes</taxon>
        <taxon>Micrococcales</taxon>
        <taxon>Micrococcaceae</taxon>
        <taxon>Arthrobacter</taxon>
    </lineage>
</organism>
<gene>
    <name evidence="5" type="ORF">HER39_09350</name>
</gene>
<dbReference type="InterPro" id="IPR036423">
    <property type="entry name" value="SOD-like_Cu/Zn_dom_sf"/>
</dbReference>
<keyword evidence="6" id="KW-1185">Reference proteome</keyword>
<dbReference type="EMBL" id="JAAZSR010000125">
    <property type="protein sequence ID" value="NKX50766.1"/>
    <property type="molecule type" value="Genomic_DNA"/>
</dbReference>
<sequence length="208" mass="21946">MALKPGKNTLAAAAAAALMLALAGCGEKDRAASSGDLPEVAPSRATNTGTYPPGEPVKAKFNEFENATANTYHQPDIPKGASDETLVQSEGGGTTVSLKLEGLVPDREFGAHVHVNTCGADPDQAGPHYQDKKDPETPSVDPAYANPKNEVWLDFTTDQDGNAQAESTVDWQFREGEGRSIVIHATHTMTEKGKAGTAGERMACINIR</sequence>
<feature type="chain" id="PRO_5047072261" evidence="3">
    <location>
        <begin position="24"/>
        <end position="208"/>
    </location>
</feature>
<dbReference type="Proteomes" id="UP000523795">
    <property type="component" value="Unassembled WGS sequence"/>
</dbReference>
<name>A0ABX1JPW8_9MICC</name>
<comment type="similarity">
    <text evidence="1">Belongs to the Cu-Zn superoxide dismutase family.</text>
</comment>
<dbReference type="SUPFAM" id="SSF49329">
    <property type="entry name" value="Cu,Zn superoxide dismutase-like"/>
    <property type="match status" value="1"/>
</dbReference>
<evidence type="ECO:0000256" key="2">
    <source>
        <dbReference type="SAM" id="MobiDB-lite"/>
    </source>
</evidence>
<dbReference type="Pfam" id="PF00080">
    <property type="entry name" value="Sod_Cu"/>
    <property type="match status" value="1"/>
</dbReference>
<protein>
    <submittedName>
        <fullName evidence="5">Superoxide dismutase family protein</fullName>
    </submittedName>
</protein>
<feature type="region of interest" description="Disordered" evidence="2">
    <location>
        <begin position="28"/>
        <end position="58"/>
    </location>
</feature>
<feature type="domain" description="Superoxide dismutase copper/zinc binding" evidence="4">
    <location>
        <begin position="87"/>
        <end position="207"/>
    </location>
</feature>
<evidence type="ECO:0000256" key="1">
    <source>
        <dbReference type="ARBA" id="ARBA00010457"/>
    </source>
</evidence>
<dbReference type="Gene3D" id="2.60.40.200">
    <property type="entry name" value="Superoxide dismutase, copper/zinc binding domain"/>
    <property type="match status" value="1"/>
</dbReference>
<feature type="region of interest" description="Disordered" evidence="2">
    <location>
        <begin position="119"/>
        <end position="142"/>
    </location>
</feature>
<accession>A0ABX1JPW8</accession>
<reference evidence="5 6" key="1">
    <citation type="submission" date="2020-04" db="EMBL/GenBank/DDBJ databases">
        <authorList>
            <person name="Liu S."/>
        </authorList>
    </citation>
    <scope>NUCLEOTIDE SEQUENCE [LARGE SCALE GENOMIC DNA]</scope>
    <source>
        <strain evidence="5 6">CGMCC 1.15091</strain>
    </source>
</reference>
<evidence type="ECO:0000259" key="4">
    <source>
        <dbReference type="Pfam" id="PF00080"/>
    </source>
</evidence>
<evidence type="ECO:0000313" key="6">
    <source>
        <dbReference type="Proteomes" id="UP000523795"/>
    </source>
</evidence>
<evidence type="ECO:0000313" key="5">
    <source>
        <dbReference type="EMBL" id="NKX50766.1"/>
    </source>
</evidence>